<protein>
    <submittedName>
        <fullName evidence="2">Uncharacterized protein</fullName>
    </submittedName>
</protein>
<dbReference type="EMBL" id="HBKQ01005987">
    <property type="protein sequence ID" value="CAE2209713.1"/>
    <property type="molecule type" value="Transcribed_RNA"/>
</dbReference>
<reference evidence="2" key="1">
    <citation type="submission" date="2021-01" db="EMBL/GenBank/DDBJ databases">
        <authorList>
            <person name="Corre E."/>
            <person name="Pelletier E."/>
            <person name="Niang G."/>
            <person name="Scheremetjew M."/>
            <person name="Finn R."/>
            <person name="Kale V."/>
            <person name="Holt S."/>
            <person name="Cochrane G."/>
            <person name="Meng A."/>
            <person name="Brown T."/>
            <person name="Cohen L."/>
        </authorList>
    </citation>
    <scope>NUCLEOTIDE SEQUENCE</scope>
    <source>
        <strain evidence="2">Isolate 1302-5</strain>
    </source>
</reference>
<name>A0A7S4MA70_9STRA</name>
<proteinExistence type="predicted"/>
<organism evidence="2">
    <name type="scientific">Odontella aurita</name>
    <dbReference type="NCBI Taxonomy" id="265563"/>
    <lineage>
        <taxon>Eukaryota</taxon>
        <taxon>Sar</taxon>
        <taxon>Stramenopiles</taxon>
        <taxon>Ochrophyta</taxon>
        <taxon>Bacillariophyta</taxon>
        <taxon>Mediophyceae</taxon>
        <taxon>Biddulphiophycidae</taxon>
        <taxon>Eupodiscales</taxon>
        <taxon>Odontellaceae</taxon>
        <taxon>Odontella</taxon>
    </lineage>
</organism>
<feature type="compositionally biased region" description="Basic and acidic residues" evidence="1">
    <location>
        <begin position="10"/>
        <end position="30"/>
    </location>
</feature>
<gene>
    <name evidence="2" type="ORF">OAUR00152_LOCUS4073</name>
</gene>
<dbReference type="AlphaFoldDB" id="A0A7S4MA70"/>
<sequence>MPPTPPPAEAEAREAETETDRALAKAERDGTCPAAADDEAIEFLRVEEEGREDEEAATPAPRSLPRSASDDIASDGIDFEWSRGDMLVDLAPTRGVDTGVLGNNSEPAAASRHVRLLASRVG</sequence>
<evidence type="ECO:0000256" key="1">
    <source>
        <dbReference type="SAM" id="MobiDB-lite"/>
    </source>
</evidence>
<evidence type="ECO:0000313" key="2">
    <source>
        <dbReference type="EMBL" id="CAE2209713.1"/>
    </source>
</evidence>
<accession>A0A7S4MA70</accession>
<feature type="region of interest" description="Disordered" evidence="1">
    <location>
        <begin position="1"/>
        <end position="72"/>
    </location>
</feature>